<dbReference type="PROSITE" id="PS50043">
    <property type="entry name" value="HTH_LUXR_2"/>
    <property type="match status" value="1"/>
</dbReference>
<evidence type="ECO:0000313" key="7">
    <source>
        <dbReference type="EMBL" id="OKH48369.1"/>
    </source>
</evidence>
<dbReference type="GO" id="GO:0032993">
    <property type="term" value="C:protein-DNA complex"/>
    <property type="evidence" value="ECO:0007669"/>
    <property type="project" value="TreeGrafter"/>
</dbReference>
<dbReference type="PROSITE" id="PS00622">
    <property type="entry name" value="HTH_LUXR_1"/>
    <property type="match status" value="1"/>
</dbReference>
<evidence type="ECO:0000256" key="2">
    <source>
        <dbReference type="ARBA" id="ARBA00023125"/>
    </source>
</evidence>
<dbReference type="Pfam" id="PF00072">
    <property type="entry name" value="Response_reg"/>
    <property type="match status" value="1"/>
</dbReference>
<proteinExistence type="predicted"/>
<keyword evidence="4" id="KW-0597">Phosphoprotein</keyword>
<dbReference type="OrthoDB" id="466901at2"/>
<dbReference type="CDD" id="cd06170">
    <property type="entry name" value="LuxR_C_like"/>
    <property type="match status" value="1"/>
</dbReference>
<dbReference type="InterPro" id="IPR036388">
    <property type="entry name" value="WH-like_DNA-bd_sf"/>
</dbReference>
<name>A0A1U7J677_9CYAN</name>
<dbReference type="InterPro" id="IPR000792">
    <property type="entry name" value="Tscrpt_reg_LuxR_C"/>
</dbReference>
<evidence type="ECO:0000256" key="3">
    <source>
        <dbReference type="ARBA" id="ARBA00023163"/>
    </source>
</evidence>
<dbReference type="Proteomes" id="UP000185557">
    <property type="component" value="Unassembled WGS sequence"/>
</dbReference>
<feature type="domain" description="Response regulatory" evidence="6">
    <location>
        <begin position="4"/>
        <end position="120"/>
    </location>
</feature>
<gene>
    <name evidence="7" type="ORF">NIES30_10075</name>
</gene>
<evidence type="ECO:0000256" key="1">
    <source>
        <dbReference type="ARBA" id="ARBA00023015"/>
    </source>
</evidence>
<accession>A0A1U7J677</accession>
<dbReference type="PANTHER" id="PTHR48111:SF67">
    <property type="entry name" value="TRANSCRIPTIONAL REGULATORY PROTEIN TCTD"/>
    <property type="match status" value="1"/>
</dbReference>
<feature type="domain" description="HTH luxR-type" evidence="5">
    <location>
        <begin position="160"/>
        <end position="225"/>
    </location>
</feature>
<dbReference type="PROSITE" id="PS50110">
    <property type="entry name" value="RESPONSE_REGULATORY"/>
    <property type="match status" value="1"/>
</dbReference>
<dbReference type="GO" id="GO:0000976">
    <property type="term" value="F:transcription cis-regulatory region binding"/>
    <property type="evidence" value="ECO:0007669"/>
    <property type="project" value="TreeGrafter"/>
</dbReference>
<evidence type="ECO:0000259" key="6">
    <source>
        <dbReference type="PROSITE" id="PS50110"/>
    </source>
</evidence>
<evidence type="ECO:0000256" key="4">
    <source>
        <dbReference type="PROSITE-ProRule" id="PRU00169"/>
    </source>
</evidence>
<sequence length="228" mass="25598">MPLTILIAEDDEGTRLALCDYLELEGYSVLMASHGEMALRQVFSHQPQLIITDIGMPGLDGFTLVQKVRQYPAFRLLPVIFLTAHNQTQDRIRGYQLGCDLYLPKPFELREIGAIVRNLLERSQLIQSAWIQQVALSTAQQRALQASEVSAAVAPWTPDPVDLVTEFTAREQDVLTLLSDGLSNAQIGDRLFLSPRTVEKYVSSLLRKTETSNRSELLRFAISHHLVP</sequence>
<evidence type="ECO:0000259" key="5">
    <source>
        <dbReference type="PROSITE" id="PS50043"/>
    </source>
</evidence>
<keyword evidence="1" id="KW-0805">Transcription regulation</keyword>
<dbReference type="SUPFAM" id="SSF52172">
    <property type="entry name" value="CheY-like"/>
    <property type="match status" value="1"/>
</dbReference>
<dbReference type="SMART" id="SM00448">
    <property type="entry name" value="REC"/>
    <property type="match status" value="1"/>
</dbReference>
<dbReference type="AlphaFoldDB" id="A0A1U7J677"/>
<dbReference type="EMBL" id="MRCG01000006">
    <property type="protein sequence ID" value="OKH48369.1"/>
    <property type="molecule type" value="Genomic_DNA"/>
</dbReference>
<dbReference type="RefSeq" id="WP_073608298.1">
    <property type="nucleotide sequence ID" value="NZ_MRCG01000006.1"/>
</dbReference>
<dbReference type="STRING" id="549789.NIES30_10075"/>
<dbReference type="PRINTS" id="PR00038">
    <property type="entry name" value="HTHLUXR"/>
</dbReference>
<dbReference type="GO" id="GO:0006355">
    <property type="term" value="P:regulation of DNA-templated transcription"/>
    <property type="evidence" value="ECO:0007669"/>
    <property type="project" value="InterPro"/>
</dbReference>
<dbReference type="InterPro" id="IPR016032">
    <property type="entry name" value="Sig_transdc_resp-reg_C-effctor"/>
</dbReference>
<keyword evidence="3" id="KW-0804">Transcription</keyword>
<dbReference type="InterPro" id="IPR039420">
    <property type="entry name" value="WalR-like"/>
</dbReference>
<dbReference type="GO" id="GO:0000156">
    <property type="term" value="F:phosphorelay response regulator activity"/>
    <property type="evidence" value="ECO:0007669"/>
    <property type="project" value="TreeGrafter"/>
</dbReference>
<dbReference type="InterPro" id="IPR011006">
    <property type="entry name" value="CheY-like_superfamily"/>
</dbReference>
<keyword evidence="8" id="KW-1185">Reference proteome</keyword>
<dbReference type="GO" id="GO:0005829">
    <property type="term" value="C:cytosol"/>
    <property type="evidence" value="ECO:0007669"/>
    <property type="project" value="TreeGrafter"/>
</dbReference>
<dbReference type="InterPro" id="IPR001789">
    <property type="entry name" value="Sig_transdc_resp-reg_receiver"/>
</dbReference>
<dbReference type="PANTHER" id="PTHR48111">
    <property type="entry name" value="REGULATOR OF RPOS"/>
    <property type="match status" value="1"/>
</dbReference>
<evidence type="ECO:0000313" key="8">
    <source>
        <dbReference type="Proteomes" id="UP000185557"/>
    </source>
</evidence>
<feature type="modified residue" description="4-aspartylphosphate" evidence="4">
    <location>
        <position position="53"/>
    </location>
</feature>
<dbReference type="SMART" id="SM00421">
    <property type="entry name" value="HTH_LUXR"/>
    <property type="match status" value="1"/>
</dbReference>
<dbReference type="Pfam" id="PF00196">
    <property type="entry name" value="GerE"/>
    <property type="match status" value="1"/>
</dbReference>
<dbReference type="SUPFAM" id="SSF46894">
    <property type="entry name" value="C-terminal effector domain of the bipartite response regulators"/>
    <property type="match status" value="1"/>
</dbReference>
<organism evidence="7 8">
    <name type="scientific">Phormidium tenue NIES-30</name>
    <dbReference type="NCBI Taxonomy" id="549789"/>
    <lineage>
        <taxon>Bacteria</taxon>
        <taxon>Bacillati</taxon>
        <taxon>Cyanobacteriota</taxon>
        <taxon>Cyanophyceae</taxon>
        <taxon>Oscillatoriophycideae</taxon>
        <taxon>Oscillatoriales</taxon>
        <taxon>Oscillatoriaceae</taxon>
        <taxon>Phormidium</taxon>
    </lineage>
</organism>
<reference evidence="7 8" key="1">
    <citation type="submission" date="2016-11" db="EMBL/GenBank/DDBJ databases">
        <title>Draft Genome Sequences of Nine Cyanobacterial Strains from Diverse Habitats.</title>
        <authorList>
            <person name="Zhu T."/>
            <person name="Hou S."/>
            <person name="Lu X."/>
            <person name="Hess W.R."/>
        </authorList>
    </citation>
    <scope>NUCLEOTIDE SEQUENCE [LARGE SCALE GENOMIC DNA]</scope>
    <source>
        <strain evidence="7 8">NIES-30</strain>
    </source>
</reference>
<protein>
    <submittedName>
        <fullName evidence="7">DNA-binding response regulator</fullName>
    </submittedName>
</protein>
<keyword evidence="2 7" id="KW-0238">DNA-binding</keyword>
<dbReference type="Gene3D" id="1.10.10.10">
    <property type="entry name" value="Winged helix-like DNA-binding domain superfamily/Winged helix DNA-binding domain"/>
    <property type="match status" value="1"/>
</dbReference>
<comment type="caution">
    <text evidence="7">The sequence shown here is derived from an EMBL/GenBank/DDBJ whole genome shotgun (WGS) entry which is preliminary data.</text>
</comment>
<dbReference type="Gene3D" id="3.40.50.2300">
    <property type="match status" value="1"/>
</dbReference>